<proteinExistence type="predicted"/>
<protein>
    <submittedName>
        <fullName evidence="3">Glycosyltransferase family 4 protein</fullName>
    </submittedName>
</protein>
<dbReference type="GO" id="GO:0016757">
    <property type="term" value="F:glycosyltransferase activity"/>
    <property type="evidence" value="ECO:0007669"/>
    <property type="project" value="InterPro"/>
</dbReference>
<reference evidence="3" key="1">
    <citation type="journal article" date="2020" name="mSystems">
        <title>Genome- and Community-Level Interaction Insights into Carbon Utilization and Element Cycling Functions of Hydrothermarchaeota in Hydrothermal Sediment.</title>
        <authorList>
            <person name="Zhou Z."/>
            <person name="Liu Y."/>
            <person name="Xu W."/>
            <person name="Pan J."/>
            <person name="Luo Z.H."/>
            <person name="Li M."/>
        </authorList>
    </citation>
    <scope>NUCLEOTIDE SEQUENCE [LARGE SCALE GENOMIC DNA]</scope>
    <source>
        <strain evidence="3">SpSt-289</strain>
    </source>
</reference>
<feature type="domain" description="Glycosyltransferase subfamily 4-like N-terminal" evidence="2">
    <location>
        <begin position="13"/>
        <end position="191"/>
    </location>
</feature>
<sequence length="369" mass="42158">MRIALVHDWLNQMGGAENVLEELVQLFPGAPVYTSMYDREQMPAMYCNWDIRTSFMQRLPGIHRHHQKYLALYPLAFARTDLSDYDLVLSNKSGFCHGVRTVNQNRRALHVCYCLTPTRYLWLFEQYREREQISPALAALLRPLLAQLRRWDYAAAQRVDHFIAISSEVRQRIRTIYRRESVVIYPPVDTDYFRPAPQPEIGDYYLVVSRLIPYKRIDLAVQAFAHLPHEKLIIVGDGRDRAMLEAQAPPNVHFIGRQPRDRIRALLQRCKAFIFPGLEDFGIAPVEAMAAGRPVIAFAGGGARDTVLPGVSGELFPVQTVESLTSVLQAFDPHAYRPEACRSQAERFSAAVFRENLLTYLSGVIESNP</sequence>
<evidence type="ECO:0000313" key="3">
    <source>
        <dbReference type="EMBL" id="HDX30667.1"/>
    </source>
</evidence>
<gene>
    <name evidence="3" type="ORF">ENQ20_04145</name>
</gene>
<comment type="caution">
    <text evidence="3">The sequence shown here is derived from an EMBL/GenBank/DDBJ whole genome shotgun (WGS) entry which is preliminary data.</text>
</comment>
<accession>A0A7C1JRM4</accession>
<dbReference type="SUPFAM" id="SSF53756">
    <property type="entry name" value="UDP-Glycosyltransferase/glycogen phosphorylase"/>
    <property type="match status" value="1"/>
</dbReference>
<evidence type="ECO:0000259" key="1">
    <source>
        <dbReference type="Pfam" id="PF00534"/>
    </source>
</evidence>
<dbReference type="PANTHER" id="PTHR45947:SF3">
    <property type="entry name" value="SULFOQUINOVOSYL TRANSFERASE SQD2"/>
    <property type="match status" value="1"/>
</dbReference>
<name>A0A7C1JRM4_9CHLR</name>
<dbReference type="Gene3D" id="3.40.50.2000">
    <property type="entry name" value="Glycogen Phosphorylase B"/>
    <property type="match status" value="2"/>
</dbReference>
<dbReference type="Pfam" id="PF00534">
    <property type="entry name" value="Glycos_transf_1"/>
    <property type="match status" value="1"/>
</dbReference>
<dbReference type="PANTHER" id="PTHR45947">
    <property type="entry name" value="SULFOQUINOVOSYL TRANSFERASE SQD2"/>
    <property type="match status" value="1"/>
</dbReference>
<dbReference type="InterPro" id="IPR001296">
    <property type="entry name" value="Glyco_trans_1"/>
</dbReference>
<keyword evidence="3" id="KW-0808">Transferase</keyword>
<dbReference type="Pfam" id="PF13439">
    <property type="entry name" value="Glyco_transf_4"/>
    <property type="match status" value="1"/>
</dbReference>
<dbReference type="InterPro" id="IPR028098">
    <property type="entry name" value="Glyco_trans_4-like_N"/>
</dbReference>
<feature type="domain" description="Glycosyl transferase family 1" evidence="1">
    <location>
        <begin position="199"/>
        <end position="326"/>
    </location>
</feature>
<evidence type="ECO:0000259" key="2">
    <source>
        <dbReference type="Pfam" id="PF13439"/>
    </source>
</evidence>
<organism evidence="3">
    <name type="scientific">Caldilinea aerophila</name>
    <dbReference type="NCBI Taxonomy" id="133453"/>
    <lineage>
        <taxon>Bacteria</taxon>
        <taxon>Bacillati</taxon>
        <taxon>Chloroflexota</taxon>
        <taxon>Caldilineae</taxon>
        <taxon>Caldilineales</taxon>
        <taxon>Caldilineaceae</taxon>
        <taxon>Caldilinea</taxon>
    </lineage>
</organism>
<dbReference type="InterPro" id="IPR050194">
    <property type="entry name" value="Glycosyltransferase_grp1"/>
</dbReference>
<dbReference type="AlphaFoldDB" id="A0A7C1JRM4"/>
<dbReference type="EMBL" id="DSMG01000048">
    <property type="protein sequence ID" value="HDX30667.1"/>
    <property type="molecule type" value="Genomic_DNA"/>
</dbReference>